<dbReference type="InterPro" id="IPR018939">
    <property type="entry name" value="Autophagy-rel_prot_27"/>
</dbReference>
<reference evidence="8" key="1">
    <citation type="submission" date="2018-04" db="EMBL/GenBank/DDBJ databases">
        <title>Transcriptome assembly of Sipha flava.</title>
        <authorList>
            <person name="Scully E.D."/>
            <person name="Geib S.M."/>
            <person name="Palmer N.A."/>
            <person name="Koch K."/>
            <person name="Bradshaw J."/>
            <person name="Heng-Moss T."/>
            <person name="Sarath G."/>
        </authorList>
    </citation>
    <scope>NUCLEOTIDE SEQUENCE</scope>
</reference>
<dbReference type="PANTHER" id="PTHR15071:SF0">
    <property type="entry name" value="MANNOSE 6-PHOSPHATE RECEPTOR-LIKE PROTEIN 1"/>
    <property type="match status" value="1"/>
</dbReference>
<proteinExistence type="predicted"/>
<evidence type="ECO:0000256" key="1">
    <source>
        <dbReference type="ARBA" id="ARBA00004167"/>
    </source>
</evidence>
<dbReference type="OrthoDB" id="29460at2759"/>
<evidence type="ECO:0000313" key="9">
    <source>
        <dbReference type="Proteomes" id="UP000694846"/>
    </source>
</evidence>
<keyword evidence="3 7" id="KW-0732">Signal</keyword>
<keyword evidence="5 6" id="KW-0472">Membrane</keyword>
<evidence type="ECO:0000256" key="6">
    <source>
        <dbReference type="SAM" id="Phobius"/>
    </source>
</evidence>
<dbReference type="Pfam" id="PF09451">
    <property type="entry name" value="ATG27"/>
    <property type="match status" value="1"/>
</dbReference>
<organism evidence="8">
    <name type="scientific">Sipha flava</name>
    <name type="common">yellow sugarcane aphid</name>
    <dbReference type="NCBI Taxonomy" id="143950"/>
    <lineage>
        <taxon>Eukaryota</taxon>
        <taxon>Metazoa</taxon>
        <taxon>Ecdysozoa</taxon>
        <taxon>Arthropoda</taxon>
        <taxon>Hexapoda</taxon>
        <taxon>Insecta</taxon>
        <taxon>Pterygota</taxon>
        <taxon>Neoptera</taxon>
        <taxon>Paraneoptera</taxon>
        <taxon>Hemiptera</taxon>
        <taxon>Sternorrhyncha</taxon>
        <taxon>Aphidomorpha</taxon>
        <taxon>Aphidoidea</taxon>
        <taxon>Aphididae</taxon>
        <taxon>Sipha</taxon>
    </lineage>
</organism>
<reference evidence="10" key="2">
    <citation type="submission" date="2025-04" db="UniProtKB">
        <authorList>
            <consortium name="RefSeq"/>
        </authorList>
    </citation>
    <scope>IDENTIFICATION</scope>
    <source>
        <tissue evidence="10">Whole body</tissue>
    </source>
</reference>
<dbReference type="PANTHER" id="PTHR15071">
    <property type="entry name" value="MANNOSE-6-PHOSPHATE RECEPTOR FAMILY MEMBER"/>
    <property type="match status" value="1"/>
</dbReference>
<evidence type="ECO:0000256" key="7">
    <source>
        <dbReference type="SAM" id="SignalP"/>
    </source>
</evidence>
<dbReference type="AlphaFoldDB" id="A0A2S2QLB1"/>
<keyword evidence="4 6" id="KW-1133">Transmembrane helix</keyword>
<dbReference type="Proteomes" id="UP000694846">
    <property type="component" value="Unplaced"/>
</dbReference>
<dbReference type="GeneID" id="112688550"/>
<accession>A0A2S2QLB1</accession>
<dbReference type="EMBL" id="GGMS01009268">
    <property type="protein sequence ID" value="MBY78471.1"/>
    <property type="molecule type" value="Transcribed_RNA"/>
</dbReference>
<dbReference type="GO" id="GO:0000139">
    <property type="term" value="C:Golgi membrane"/>
    <property type="evidence" value="ECO:0007669"/>
    <property type="project" value="UniProtKB-SubCell"/>
</dbReference>
<protein>
    <submittedName>
        <fullName evidence="10">Uncharacterized protein LOC112688550</fullName>
    </submittedName>
</protein>
<keyword evidence="2 6" id="KW-0812">Transmembrane</keyword>
<sequence length="234" mass="26183">MYFNKLLIHGFFLAICVTTVVCMKKDEYYCQMSSPCVCVSVDNNNIDLAGINISVSVGTNLTLNYQPCPNELNQSTVAIELIDSTNNNTISLAYYEDVRFEISDTVSLIYTNETNEFDVILSCDPSAVSGNEILTSFQNYTNHYKVILKTSKVCGLNLKDAIENNPSDSMTYFFSFVLVVLFLYFIGGSVMNACLFNEIGINMIPHHTFWSSLYNTIKDKLCGTSMMASAYESI</sequence>
<evidence type="ECO:0000313" key="8">
    <source>
        <dbReference type="EMBL" id="MBY78471.1"/>
    </source>
</evidence>
<evidence type="ECO:0000256" key="3">
    <source>
        <dbReference type="ARBA" id="ARBA00022729"/>
    </source>
</evidence>
<feature type="chain" id="PRO_5044579170" evidence="7">
    <location>
        <begin position="23"/>
        <end position="234"/>
    </location>
</feature>
<feature type="signal peptide" evidence="7">
    <location>
        <begin position="1"/>
        <end position="22"/>
    </location>
</feature>
<keyword evidence="9" id="KW-1185">Reference proteome</keyword>
<dbReference type="RefSeq" id="XP_025417590.1">
    <property type="nucleotide sequence ID" value="XM_025561805.1"/>
</dbReference>
<gene>
    <name evidence="10" type="primary">LOC112688550</name>
    <name evidence="8" type="ORF">g.34584</name>
</gene>
<feature type="transmembrane region" description="Helical" evidence="6">
    <location>
        <begin position="172"/>
        <end position="196"/>
    </location>
</feature>
<evidence type="ECO:0000256" key="4">
    <source>
        <dbReference type="ARBA" id="ARBA00022989"/>
    </source>
</evidence>
<name>A0A2S2QLB1_9HEMI</name>
<evidence type="ECO:0000256" key="5">
    <source>
        <dbReference type="ARBA" id="ARBA00023136"/>
    </source>
</evidence>
<evidence type="ECO:0000313" key="10">
    <source>
        <dbReference type="RefSeq" id="XP_025417590.1"/>
    </source>
</evidence>
<evidence type="ECO:0000256" key="2">
    <source>
        <dbReference type="ARBA" id="ARBA00022692"/>
    </source>
</evidence>
<comment type="subcellular location">
    <subcellularLocation>
        <location evidence="1">Membrane</location>
        <topology evidence="1">Single-pass membrane protein</topology>
    </subcellularLocation>
</comment>
<dbReference type="GO" id="GO:0005802">
    <property type="term" value="C:trans-Golgi network"/>
    <property type="evidence" value="ECO:0007669"/>
    <property type="project" value="TreeGrafter"/>
</dbReference>